<proteinExistence type="predicted"/>
<dbReference type="AlphaFoldDB" id="A0A382C253"/>
<protein>
    <recommendedName>
        <fullName evidence="2">L-rhamnose mutarotase</fullName>
    </recommendedName>
</protein>
<name>A0A382C253_9ZZZZ</name>
<dbReference type="GO" id="GO:0019301">
    <property type="term" value="P:rhamnose catabolic process"/>
    <property type="evidence" value="ECO:0007669"/>
    <property type="project" value="TreeGrafter"/>
</dbReference>
<sequence length="85" mass="10487">MYEKRAWVMKLKTGNEKLYKERHDNIWPEMLDLMNKQGTHNFSIYRYGCLLFVYQERDTSIPEPDTIDPIIWRWWKMMAPLMETN</sequence>
<dbReference type="EMBL" id="UINC01032378">
    <property type="protein sequence ID" value="SVB19939.1"/>
    <property type="molecule type" value="Genomic_DNA"/>
</dbReference>
<reference evidence="1" key="1">
    <citation type="submission" date="2018-05" db="EMBL/GenBank/DDBJ databases">
        <authorList>
            <person name="Lanie J.A."/>
            <person name="Ng W.-L."/>
            <person name="Kazmierczak K.M."/>
            <person name="Andrzejewski T.M."/>
            <person name="Davidsen T.M."/>
            <person name="Wayne K.J."/>
            <person name="Tettelin H."/>
            <person name="Glass J.I."/>
            <person name="Rusch D."/>
            <person name="Podicherti R."/>
            <person name="Tsui H.-C.T."/>
            <person name="Winkler M.E."/>
        </authorList>
    </citation>
    <scope>NUCLEOTIDE SEQUENCE</scope>
</reference>
<organism evidence="1">
    <name type="scientific">marine metagenome</name>
    <dbReference type="NCBI Taxonomy" id="408172"/>
    <lineage>
        <taxon>unclassified sequences</taxon>
        <taxon>metagenomes</taxon>
        <taxon>ecological metagenomes</taxon>
    </lineage>
</organism>
<feature type="non-terminal residue" evidence="1">
    <location>
        <position position="85"/>
    </location>
</feature>
<evidence type="ECO:0000313" key="1">
    <source>
        <dbReference type="EMBL" id="SVB19939.1"/>
    </source>
</evidence>
<dbReference type="PANTHER" id="PTHR34389:SF2">
    <property type="entry name" value="L-RHAMNOSE MUTAROTASE"/>
    <property type="match status" value="1"/>
</dbReference>
<dbReference type="GO" id="GO:0016857">
    <property type="term" value="F:racemase and epimerase activity, acting on carbohydrates and derivatives"/>
    <property type="evidence" value="ECO:0007669"/>
    <property type="project" value="InterPro"/>
</dbReference>
<dbReference type="InterPro" id="IPR008000">
    <property type="entry name" value="Rham/fucose_mutarotase"/>
</dbReference>
<accession>A0A382C253</accession>
<dbReference type="Gene3D" id="3.30.70.100">
    <property type="match status" value="1"/>
</dbReference>
<dbReference type="SUPFAM" id="SSF54909">
    <property type="entry name" value="Dimeric alpha+beta barrel"/>
    <property type="match status" value="1"/>
</dbReference>
<dbReference type="PANTHER" id="PTHR34389">
    <property type="entry name" value="L-RHAMNOSE MUTAROTASE"/>
    <property type="match status" value="1"/>
</dbReference>
<evidence type="ECO:0008006" key="2">
    <source>
        <dbReference type="Google" id="ProtNLM"/>
    </source>
</evidence>
<dbReference type="Pfam" id="PF05336">
    <property type="entry name" value="rhaM"/>
    <property type="match status" value="1"/>
</dbReference>
<dbReference type="InterPro" id="IPR011008">
    <property type="entry name" value="Dimeric_a/b-barrel"/>
</dbReference>
<gene>
    <name evidence="1" type="ORF">METZ01_LOCUS172793</name>
</gene>